<dbReference type="PROSITE" id="PS51671">
    <property type="entry name" value="ACT"/>
    <property type="match status" value="1"/>
</dbReference>
<dbReference type="PROSITE" id="PS51171">
    <property type="entry name" value="PREPHENATE_DEHYDR_3"/>
    <property type="match status" value="1"/>
</dbReference>
<dbReference type="GO" id="GO:0004664">
    <property type="term" value="F:prephenate dehydratase activity"/>
    <property type="evidence" value="ECO:0007669"/>
    <property type="project" value="UniProtKB-EC"/>
</dbReference>
<dbReference type="CDD" id="cd13631">
    <property type="entry name" value="PBP2_Ct-PDT_like"/>
    <property type="match status" value="1"/>
</dbReference>
<evidence type="ECO:0000256" key="8">
    <source>
        <dbReference type="PIRSR" id="PIRSR001500-2"/>
    </source>
</evidence>
<dbReference type="SUPFAM" id="SSF55021">
    <property type="entry name" value="ACT-like"/>
    <property type="match status" value="1"/>
</dbReference>
<keyword evidence="4" id="KW-0057">Aromatic amino acid biosynthesis</keyword>
<evidence type="ECO:0000313" key="13">
    <source>
        <dbReference type="Proteomes" id="UP000324536"/>
    </source>
</evidence>
<sequence>MVRQVIAFQGTPGAYSDLACRTARPGWTTLPCRSFADAIHAVHEGRAELAMLACENSLAGRVPDIHSLLPASGLHIVGEHFQRVEHCLLVVPGTQMEQVKRVHTHAVAMDQIRNLLRTHKLTPVTEFDTAGAAELVALWGKPEEAAVASELAAQLYGLEILARNVEDAAHNTTRFYIASRTPERPPAGTPRTMTTLMFSVKNVPGALYKVLGGFATNGVNMTRLESYMSGETFAATRFLMDVEGHPDDPALGKALTELEFFTQNATILGVYTQSPFRHPPSAKGQDTPRSAPADAISG</sequence>
<reference evidence="12 13" key="1">
    <citation type="submission" date="2019-09" db="EMBL/GenBank/DDBJ databases">
        <title>Genome sequencing of strain KACC 21233.</title>
        <authorList>
            <person name="Heo J."/>
            <person name="Kim S.-J."/>
            <person name="Kim J.-S."/>
            <person name="Hong S.-B."/>
            <person name="Kwon S.-W."/>
        </authorList>
    </citation>
    <scope>NUCLEOTIDE SEQUENCE [LARGE SCALE GENOMIC DNA]</scope>
    <source>
        <strain evidence="12 13">KACC 21233</strain>
    </source>
</reference>
<dbReference type="PIRSF" id="PIRSF001500">
    <property type="entry name" value="Chor_mut_pdt_Ppr"/>
    <property type="match status" value="1"/>
</dbReference>
<evidence type="ECO:0000256" key="7">
    <source>
        <dbReference type="ARBA" id="ARBA00047848"/>
    </source>
</evidence>
<evidence type="ECO:0000256" key="1">
    <source>
        <dbReference type="ARBA" id="ARBA00004741"/>
    </source>
</evidence>
<organism evidence="12 13">
    <name type="scientific">Acetobacter vaccinii</name>
    <dbReference type="NCBI Taxonomy" id="2592655"/>
    <lineage>
        <taxon>Bacteria</taxon>
        <taxon>Pseudomonadati</taxon>
        <taxon>Pseudomonadota</taxon>
        <taxon>Alphaproteobacteria</taxon>
        <taxon>Acetobacterales</taxon>
        <taxon>Acetobacteraceae</taxon>
        <taxon>Acetobacter</taxon>
    </lineage>
</organism>
<evidence type="ECO:0000313" key="12">
    <source>
        <dbReference type="EMBL" id="QEO18334.1"/>
    </source>
</evidence>
<accession>A0A5C1YPQ7</accession>
<evidence type="ECO:0000259" key="10">
    <source>
        <dbReference type="PROSITE" id="PS51171"/>
    </source>
</evidence>
<dbReference type="InterPro" id="IPR002912">
    <property type="entry name" value="ACT_dom"/>
</dbReference>
<evidence type="ECO:0000256" key="9">
    <source>
        <dbReference type="SAM" id="MobiDB-lite"/>
    </source>
</evidence>
<dbReference type="GO" id="GO:0009094">
    <property type="term" value="P:L-phenylalanine biosynthetic process"/>
    <property type="evidence" value="ECO:0007669"/>
    <property type="project" value="UniProtKB-UniPathway"/>
</dbReference>
<gene>
    <name evidence="12" type="ORF">FLP30_11925</name>
</gene>
<dbReference type="RefSeq" id="WP_149279996.1">
    <property type="nucleotide sequence ID" value="NZ_CP043506.1"/>
</dbReference>
<dbReference type="GO" id="GO:0005737">
    <property type="term" value="C:cytoplasm"/>
    <property type="evidence" value="ECO:0007669"/>
    <property type="project" value="TreeGrafter"/>
</dbReference>
<keyword evidence="13" id="KW-1185">Reference proteome</keyword>
<dbReference type="InterPro" id="IPR008242">
    <property type="entry name" value="Chor_mutase/pphenate_deHydtase"/>
</dbReference>
<evidence type="ECO:0000259" key="11">
    <source>
        <dbReference type="PROSITE" id="PS51671"/>
    </source>
</evidence>
<dbReference type="NCBIfam" id="NF008866">
    <property type="entry name" value="PRK11899.1"/>
    <property type="match status" value="1"/>
</dbReference>
<comment type="catalytic activity">
    <reaction evidence="7">
        <text>prephenate + H(+) = 3-phenylpyruvate + CO2 + H2O</text>
        <dbReference type="Rhea" id="RHEA:21648"/>
        <dbReference type="ChEBI" id="CHEBI:15377"/>
        <dbReference type="ChEBI" id="CHEBI:15378"/>
        <dbReference type="ChEBI" id="CHEBI:16526"/>
        <dbReference type="ChEBI" id="CHEBI:18005"/>
        <dbReference type="ChEBI" id="CHEBI:29934"/>
        <dbReference type="EC" id="4.2.1.51"/>
    </reaction>
</comment>
<dbReference type="Gene3D" id="3.40.190.10">
    <property type="entry name" value="Periplasmic binding protein-like II"/>
    <property type="match status" value="2"/>
</dbReference>
<evidence type="ECO:0000256" key="5">
    <source>
        <dbReference type="ARBA" id="ARBA00023222"/>
    </source>
</evidence>
<dbReference type="UniPathway" id="UPA00121">
    <property type="reaction ID" value="UER00345"/>
</dbReference>
<dbReference type="SUPFAM" id="SSF53850">
    <property type="entry name" value="Periplasmic binding protein-like II"/>
    <property type="match status" value="1"/>
</dbReference>
<dbReference type="CDD" id="cd04905">
    <property type="entry name" value="ACT_CM-PDT"/>
    <property type="match status" value="1"/>
</dbReference>
<keyword evidence="5" id="KW-0584">Phenylalanine biosynthesis</keyword>
<dbReference type="Proteomes" id="UP000324536">
    <property type="component" value="Chromosome"/>
</dbReference>
<dbReference type="AlphaFoldDB" id="A0A5C1YPQ7"/>
<dbReference type="PANTHER" id="PTHR21022:SF19">
    <property type="entry name" value="PREPHENATE DEHYDRATASE-RELATED"/>
    <property type="match status" value="1"/>
</dbReference>
<dbReference type="Pfam" id="PF01842">
    <property type="entry name" value="ACT"/>
    <property type="match status" value="1"/>
</dbReference>
<dbReference type="Gene3D" id="3.30.70.260">
    <property type="match status" value="1"/>
</dbReference>
<keyword evidence="3" id="KW-0028">Amino-acid biosynthesis</keyword>
<dbReference type="PANTHER" id="PTHR21022">
    <property type="entry name" value="PREPHENATE DEHYDRATASE P PROTEIN"/>
    <property type="match status" value="1"/>
</dbReference>
<keyword evidence="6 12" id="KW-0456">Lyase</keyword>
<proteinExistence type="predicted"/>
<name>A0A5C1YPQ7_9PROT</name>
<dbReference type="InterPro" id="IPR001086">
    <property type="entry name" value="Preph_deHydtase"/>
</dbReference>
<dbReference type="EMBL" id="CP043506">
    <property type="protein sequence ID" value="QEO18334.1"/>
    <property type="molecule type" value="Genomic_DNA"/>
</dbReference>
<feature type="domain" description="ACT" evidence="11">
    <location>
        <begin position="195"/>
        <end position="272"/>
    </location>
</feature>
<feature type="domain" description="Prephenate dehydratase" evidence="10">
    <location>
        <begin position="5"/>
        <end position="180"/>
    </location>
</feature>
<dbReference type="EC" id="4.2.1.51" evidence="2"/>
<evidence type="ECO:0000256" key="2">
    <source>
        <dbReference type="ARBA" id="ARBA00013147"/>
    </source>
</evidence>
<evidence type="ECO:0000256" key="3">
    <source>
        <dbReference type="ARBA" id="ARBA00022605"/>
    </source>
</evidence>
<evidence type="ECO:0000256" key="6">
    <source>
        <dbReference type="ARBA" id="ARBA00023239"/>
    </source>
</evidence>
<dbReference type="InterPro" id="IPR045865">
    <property type="entry name" value="ACT-like_dom_sf"/>
</dbReference>
<feature type="site" description="Essential for prephenate dehydratase activity" evidence="8">
    <location>
        <position position="173"/>
    </location>
</feature>
<comment type="pathway">
    <text evidence="1">Amino-acid biosynthesis; L-phenylalanine biosynthesis; phenylpyruvate from prephenate: step 1/1.</text>
</comment>
<dbReference type="KEGG" id="acek:FLP30_11925"/>
<dbReference type="OrthoDB" id="9802281at2"/>
<evidence type="ECO:0000256" key="4">
    <source>
        <dbReference type="ARBA" id="ARBA00023141"/>
    </source>
</evidence>
<feature type="region of interest" description="Disordered" evidence="9">
    <location>
        <begin position="273"/>
        <end position="298"/>
    </location>
</feature>
<protein>
    <recommendedName>
        <fullName evidence="2">prephenate dehydratase</fullName>
        <ecNumber evidence="2">4.2.1.51</ecNumber>
    </recommendedName>
</protein>
<dbReference type="Pfam" id="PF00800">
    <property type="entry name" value="PDT"/>
    <property type="match status" value="1"/>
</dbReference>